<dbReference type="AlphaFoldDB" id="A0AA87ZTR1"/>
<gene>
    <name evidence="2" type="ORF">TIFTF001_007758</name>
</gene>
<evidence type="ECO:0000313" key="2">
    <source>
        <dbReference type="EMBL" id="GMN38520.1"/>
    </source>
</evidence>
<comment type="caution">
    <text evidence="2">The sequence shown here is derived from an EMBL/GenBank/DDBJ whole genome shotgun (WGS) entry which is preliminary data.</text>
</comment>
<dbReference type="EMBL" id="BTGU01000008">
    <property type="protein sequence ID" value="GMN38520.1"/>
    <property type="molecule type" value="Genomic_DNA"/>
</dbReference>
<reference evidence="2" key="1">
    <citation type="submission" date="2023-07" db="EMBL/GenBank/DDBJ databases">
        <title>draft genome sequence of fig (Ficus carica).</title>
        <authorList>
            <person name="Takahashi T."/>
            <person name="Nishimura K."/>
        </authorList>
    </citation>
    <scope>NUCLEOTIDE SEQUENCE</scope>
</reference>
<proteinExistence type="predicted"/>
<name>A0AA87ZTR1_FICCA</name>
<protein>
    <submittedName>
        <fullName evidence="2">Uncharacterized protein</fullName>
    </submittedName>
</protein>
<evidence type="ECO:0000313" key="3">
    <source>
        <dbReference type="Proteomes" id="UP001187192"/>
    </source>
</evidence>
<feature type="region of interest" description="Disordered" evidence="1">
    <location>
        <begin position="1"/>
        <end position="65"/>
    </location>
</feature>
<feature type="region of interest" description="Disordered" evidence="1">
    <location>
        <begin position="79"/>
        <end position="125"/>
    </location>
</feature>
<evidence type="ECO:0000256" key="1">
    <source>
        <dbReference type="SAM" id="MobiDB-lite"/>
    </source>
</evidence>
<dbReference type="Proteomes" id="UP001187192">
    <property type="component" value="Unassembled WGS sequence"/>
</dbReference>
<feature type="compositionally biased region" description="Basic and acidic residues" evidence="1">
    <location>
        <begin position="13"/>
        <end position="30"/>
    </location>
</feature>
<keyword evidence="3" id="KW-1185">Reference proteome</keyword>
<organism evidence="2 3">
    <name type="scientific">Ficus carica</name>
    <name type="common">Common fig</name>
    <dbReference type="NCBI Taxonomy" id="3494"/>
    <lineage>
        <taxon>Eukaryota</taxon>
        <taxon>Viridiplantae</taxon>
        <taxon>Streptophyta</taxon>
        <taxon>Embryophyta</taxon>
        <taxon>Tracheophyta</taxon>
        <taxon>Spermatophyta</taxon>
        <taxon>Magnoliopsida</taxon>
        <taxon>eudicotyledons</taxon>
        <taxon>Gunneridae</taxon>
        <taxon>Pentapetalae</taxon>
        <taxon>rosids</taxon>
        <taxon>fabids</taxon>
        <taxon>Rosales</taxon>
        <taxon>Moraceae</taxon>
        <taxon>Ficeae</taxon>
        <taxon>Ficus</taxon>
    </lineage>
</organism>
<accession>A0AA87ZTR1</accession>
<sequence length="125" mass="13553">MTGLTVHAGPKKFYLDRSSRSEKFGTDLRPRTQRPHAQPTSALWSRAPPARAQCPVPTGLTSPGQAGLKNQRAIFICWHGPAGSDRPDRSRSGQTGMTVPGQAGQENQRAIFARWPGSVFSDSPD</sequence>